<sequence>MTKGKKIVANTVDSEEMRVAILDERGRLYDLYLERMWERQRTGEIYKARVDSVLPGMHAAFVNLGDGRNGFLYLDDVPDRNVKPNAEMIVQVVKSARKGKGARVTPRVSLAGRYLVLVPGGHETGVSKRIADEDERARLRGLARSCRPQGYGLIVRTVAEGCDEENLMRDVEELLEQWQEVEENGRRNAAPCLLYRDLGLLERVLRDELDGDVTEIVVDNEEERDRVEEWLKHFRDGEPPEVNYYRGNTPLFEIYGIEKEIEGLLDRKVWLHSGAYLVIDQTEALTVIDVNTGKFTGSTDLRHTVLATNLEAADEVARQLRLRALGGIVVIDFIDMETDEDRRALVARLQELFRKDRYRARVYGVTGLGLVEITRKRARPDLRSLVSRGCPFCGGLGWVEKEESVAMQIKRFLRKVCQSSRSEALLVEAYPAVARYVGETYLKAWQEEFGRTLFLREVPEFSWARYRLDSQGSLAQMEHRVDLLERREERAVVHRAAASPRV</sequence>
<dbReference type="PANTHER" id="PTHR30001:SF0">
    <property type="entry name" value="RIBONUCLEASE G"/>
    <property type="match status" value="1"/>
</dbReference>
<keyword evidence="8" id="KW-1185">Reference proteome</keyword>
<dbReference type="NCBIfam" id="TIGR00757">
    <property type="entry name" value="RNaseEG"/>
    <property type="match status" value="1"/>
</dbReference>
<dbReference type="CDD" id="cd04453">
    <property type="entry name" value="S1_RNase_E"/>
    <property type="match status" value="1"/>
</dbReference>
<dbReference type="PROSITE" id="PS50126">
    <property type="entry name" value="S1"/>
    <property type="match status" value="1"/>
</dbReference>
<dbReference type="HOGENOM" id="CLU_003468_5_3_0"/>
<reference evidence="7 8" key="1">
    <citation type="journal article" date="2010" name="Stand. Genomic Sci.">
        <title>Non-contiguous finished genome sequence of Aminomonas paucivorans type strain (GLU-3).</title>
        <authorList>
            <person name="Pitluck S."/>
            <person name="Yasawong M."/>
            <person name="Held B."/>
            <person name="Lapidus A."/>
            <person name="Nolan M."/>
            <person name="Copeland A."/>
            <person name="Lucas S."/>
            <person name="Del Rio T.G."/>
            <person name="Tice H."/>
            <person name="Cheng J.F."/>
            <person name="Chertkov O."/>
            <person name="Goodwin L."/>
            <person name="Tapia R."/>
            <person name="Han C."/>
            <person name="Liolios K."/>
            <person name="Ivanova N."/>
            <person name="Mavromatis K."/>
            <person name="Ovchinnikova G."/>
            <person name="Pati A."/>
            <person name="Chen A."/>
            <person name="Palaniappan K."/>
            <person name="Land M."/>
            <person name="Hauser L."/>
            <person name="Chang Y.J."/>
            <person name="Jeffries C.D."/>
            <person name="Pukall R."/>
            <person name="Spring S."/>
            <person name="Rohde M."/>
            <person name="Sikorski J."/>
            <person name="Goker M."/>
            <person name="Woyke T."/>
            <person name="Bristow J."/>
            <person name="Eisen J.A."/>
            <person name="Markowitz V."/>
            <person name="Hugenholtz P."/>
            <person name="Kyrpides N.C."/>
            <person name="Klenk H.P."/>
        </authorList>
    </citation>
    <scope>NUCLEOTIDE SEQUENCE [LARGE SCALE GENOMIC DNA]</scope>
    <source>
        <strain evidence="7 8">DSM 12260</strain>
    </source>
</reference>
<dbReference type="Gene3D" id="3.40.1260.20">
    <property type="entry name" value="Ribonuclease E, catalytic domain"/>
    <property type="match status" value="1"/>
</dbReference>
<keyword evidence="4" id="KW-0460">Magnesium</keyword>
<dbReference type="InterPro" id="IPR004659">
    <property type="entry name" value="RNase_E/G"/>
</dbReference>
<gene>
    <name evidence="7" type="ORF">Apau_1675</name>
</gene>
<dbReference type="PANTHER" id="PTHR30001">
    <property type="entry name" value="RIBONUCLEASE"/>
    <property type="match status" value="1"/>
</dbReference>
<dbReference type="PaxDb" id="584708-Apau_1675"/>
<dbReference type="SMART" id="SM00316">
    <property type="entry name" value="S1"/>
    <property type="match status" value="1"/>
</dbReference>
<dbReference type="InterPro" id="IPR012340">
    <property type="entry name" value="NA-bd_OB-fold"/>
</dbReference>
<dbReference type="RefSeq" id="WP_006301313.1">
    <property type="nucleotide sequence ID" value="NZ_CM001022.1"/>
</dbReference>
<proteinExistence type="predicted"/>
<dbReference type="GO" id="GO:0004540">
    <property type="term" value="F:RNA nuclease activity"/>
    <property type="evidence" value="ECO:0007669"/>
    <property type="project" value="InterPro"/>
</dbReference>
<dbReference type="GO" id="GO:0046872">
    <property type="term" value="F:metal ion binding"/>
    <property type="evidence" value="ECO:0007669"/>
    <property type="project" value="UniProtKB-KW"/>
</dbReference>
<keyword evidence="2" id="KW-0479">Metal-binding</keyword>
<organism evidence="7 8">
    <name type="scientific">Aminomonas paucivorans DSM 12260</name>
    <dbReference type="NCBI Taxonomy" id="584708"/>
    <lineage>
        <taxon>Bacteria</taxon>
        <taxon>Thermotogati</taxon>
        <taxon>Synergistota</taxon>
        <taxon>Synergistia</taxon>
        <taxon>Synergistales</taxon>
        <taxon>Synergistaceae</taxon>
        <taxon>Aminomonas</taxon>
    </lineage>
</organism>
<evidence type="ECO:0000313" key="8">
    <source>
        <dbReference type="Proteomes" id="UP000005096"/>
    </source>
</evidence>
<keyword evidence="3" id="KW-0378">Hydrolase</keyword>
<dbReference type="GO" id="GO:0006364">
    <property type="term" value="P:rRNA processing"/>
    <property type="evidence" value="ECO:0007669"/>
    <property type="project" value="TreeGrafter"/>
</dbReference>
<name>E3CUW7_9BACT</name>
<evidence type="ECO:0000259" key="6">
    <source>
        <dbReference type="PROSITE" id="PS50126"/>
    </source>
</evidence>
<evidence type="ECO:0000256" key="4">
    <source>
        <dbReference type="ARBA" id="ARBA00022842"/>
    </source>
</evidence>
<dbReference type="STRING" id="584708.Apau_1675"/>
<dbReference type="InterPro" id="IPR003029">
    <property type="entry name" value="S1_domain"/>
</dbReference>
<evidence type="ECO:0000256" key="2">
    <source>
        <dbReference type="ARBA" id="ARBA00022723"/>
    </source>
</evidence>
<dbReference type="eggNOG" id="COG1530">
    <property type="taxonomic scope" value="Bacteria"/>
</dbReference>
<evidence type="ECO:0000256" key="3">
    <source>
        <dbReference type="ARBA" id="ARBA00022801"/>
    </source>
</evidence>
<dbReference type="GO" id="GO:0005737">
    <property type="term" value="C:cytoplasm"/>
    <property type="evidence" value="ECO:0007669"/>
    <property type="project" value="TreeGrafter"/>
</dbReference>
<keyword evidence="5" id="KW-0694">RNA-binding</keyword>
<dbReference type="InterPro" id="IPR019307">
    <property type="entry name" value="RNA-bd_AU-1/RNase_E/G"/>
</dbReference>
<dbReference type="GO" id="GO:0003723">
    <property type="term" value="F:RNA binding"/>
    <property type="evidence" value="ECO:0007669"/>
    <property type="project" value="UniProtKB-KW"/>
</dbReference>
<dbReference type="Proteomes" id="UP000005096">
    <property type="component" value="Chromosome"/>
</dbReference>
<protein>
    <submittedName>
        <fullName evidence="7">Ribonuclease, Rne/Rng family</fullName>
    </submittedName>
</protein>
<evidence type="ECO:0000256" key="5">
    <source>
        <dbReference type="ARBA" id="ARBA00022884"/>
    </source>
</evidence>
<accession>E3CUW7</accession>
<evidence type="ECO:0000256" key="1">
    <source>
        <dbReference type="ARBA" id="ARBA00001946"/>
    </source>
</evidence>
<comment type="cofactor">
    <cofactor evidence="1">
        <name>Mg(2+)</name>
        <dbReference type="ChEBI" id="CHEBI:18420"/>
    </cofactor>
</comment>
<dbReference type="Pfam" id="PF10150">
    <property type="entry name" value="RNase_E_G"/>
    <property type="match status" value="1"/>
</dbReference>
<feature type="domain" description="S1 motif" evidence="6">
    <location>
        <begin position="43"/>
        <end position="113"/>
    </location>
</feature>
<dbReference type="SUPFAM" id="SSF50249">
    <property type="entry name" value="Nucleic acid-binding proteins"/>
    <property type="match status" value="1"/>
</dbReference>
<evidence type="ECO:0000313" key="7">
    <source>
        <dbReference type="EMBL" id="EFQ24093.1"/>
    </source>
</evidence>
<dbReference type="EMBL" id="CM001022">
    <property type="protein sequence ID" value="EFQ24093.1"/>
    <property type="molecule type" value="Genomic_DNA"/>
</dbReference>
<dbReference type="Gene3D" id="2.40.50.140">
    <property type="entry name" value="Nucleic acid-binding proteins"/>
    <property type="match status" value="1"/>
</dbReference>
<dbReference type="GO" id="GO:0016787">
    <property type="term" value="F:hydrolase activity"/>
    <property type="evidence" value="ECO:0007669"/>
    <property type="project" value="UniProtKB-KW"/>
</dbReference>
<dbReference type="AlphaFoldDB" id="E3CUW7"/>